<name>A0A4Q1BV27_TREME</name>
<evidence type="ECO:0000256" key="1">
    <source>
        <dbReference type="SAM" id="MobiDB-lite"/>
    </source>
</evidence>
<dbReference type="InParanoid" id="A0A4Q1BV27"/>
<evidence type="ECO:0000313" key="2">
    <source>
        <dbReference type="EMBL" id="RXK41872.1"/>
    </source>
</evidence>
<dbReference type="AlphaFoldDB" id="A0A4Q1BV27"/>
<proteinExistence type="predicted"/>
<feature type="region of interest" description="Disordered" evidence="1">
    <location>
        <begin position="235"/>
        <end position="256"/>
    </location>
</feature>
<reference evidence="2 3" key="1">
    <citation type="submission" date="2016-06" db="EMBL/GenBank/DDBJ databases">
        <title>Evolution of pathogenesis and genome organization in the Tremellales.</title>
        <authorList>
            <person name="Cuomo C."/>
            <person name="Litvintseva A."/>
            <person name="Heitman J."/>
            <person name="Chen Y."/>
            <person name="Sun S."/>
            <person name="Springer D."/>
            <person name="Dromer F."/>
            <person name="Young S."/>
            <person name="Zeng Q."/>
            <person name="Chapman S."/>
            <person name="Gujja S."/>
            <person name="Saif S."/>
            <person name="Birren B."/>
        </authorList>
    </citation>
    <scope>NUCLEOTIDE SEQUENCE [LARGE SCALE GENOMIC DNA]</scope>
    <source>
        <strain evidence="2 3">ATCC 28783</strain>
    </source>
</reference>
<protein>
    <submittedName>
        <fullName evidence="2">Uncharacterized protein</fullName>
    </submittedName>
</protein>
<feature type="compositionally biased region" description="Polar residues" evidence="1">
    <location>
        <begin position="33"/>
        <end position="43"/>
    </location>
</feature>
<feature type="region of interest" description="Disordered" evidence="1">
    <location>
        <begin position="1"/>
        <end position="61"/>
    </location>
</feature>
<accession>A0A4Q1BV27</accession>
<comment type="caution">
    <text evidence="2">The sequence shown here is derived from an EMBL/GenBank/DDBJ whole genome shotgun (WGS) entry which is preliminary data.</text>
</comment>
<dbReference type="Proteomes" id="UP000289152">
    <property type="component" value="Unassembled WGS sequence"/>
</dbReference>
<keyword evidence="3" id="KW-1185">Reference proteome</keyword>
<evidence type="ECO:0000313" key="3">
    <source>
        <dbReference type="Proteomes" id="UP000289152"/>
    </source>
</evidence>
<dbReference type="EMBL" id="SDIL01000005">
    <property type="protein sequence ID" value="RXK41872.1"/>
    <property type="molecule type" value="Genomic_DNA"/>
</dbReference>
<dbReference type="VEuPathDB" id="FungiDB:TREMEDRAFT_65775"/>
<feature type="compositionally biased region" description="Basic and acidic residues" evidence="1">
    <location>
        <begin position="239"/>
        <end position="256"/>
    </location>
</feature>
<organism evidence="2 3">
    <name type="scientific">Tremella mesenterica</name>
    <name type="common">Jelly fungus</name>
    <dbReference type="NCBI Taxonomy" id="5217"/>
    <lineage>
        <taxon>Eukaryota</taxon>
        <taxon>Fungi</taxon>
        <taxon>Dikarya</taxon>
        <taxon>Basidiomycota</taxon>
        <taxon>Agaricomycotina</taxon>
        <taxon>Tremellomycetes</taxon>
        <taxon>Tremellales</taxon>
        <taxon>Tremellaceae</taxon>
        <taxon>Tremella</taxon>
    </lineage>
</organism>
<gene>
    <name evidence="2" type="ORF">M231_00871</name>
</gene>
<sequence length="256" mass="27960">MASDNIEMQPLLSSRDPDESVGGQSDHDESDQETPSIDSSSTVLDIEPTRPNQYSEGTNSRRRTRCSTVVDRCAPYLVKWLPNLAELRSSGRLNGYNVTLFFIASTCIWYLQSKVFKSQHPTNESQLQDHLICDVASREHNATIGSGEGGCMCCMLPVDPTVRAAVFGNPETMIRLPPETNETTVMEWLVGNAELLPLPDGKVCAQFSVLLVTPGVTCASAVSHVSEYVYEPSISNESAGDRDTLGPGRTEEAETN</sequence>